<evidence type="ECO:0000313" key="16">
    <source>
        <dbReference type="RefSeq" id="XP_028967764.1"/>
    </source>
</evidence>
<keyword evidence="7 12" id="KW-0472">Membrane</keyword>
<evidence type="ECO:0000256" key="5">
    <source>
        <dbReference type="ARBA" id="ARBA00022989"/>
    </source>
</evidence>
<dbReference type="GO" id="GO:0007188">
    <property type="term" value="P:adenylate cyclase-modulating G protein-coupled receptor signaling pathway"/>
    <property type="evidence" value="ECO:0007669"/>
    <property type="project" value="TreeGrafter"/>
</dbReference>
<comment type="subcellular location">
    <subcellularLocation>
        <location evidence="1">Cell membrane</location>
        <topology evidence="1">Multi-pass membrane protein</topology>
    </subcellularLocation>
</comment>
<dbReference type="InterPro" id="IPR050332">
    <property type="entry name" value="GPCR_2"/>
</dbReference>
<dbReference type="InterPro" id="IPR000832">
    <property type="entry name" value="GPCR_2_secretin-like"/>
</dbReference>
<dbReference type="Pfam" id="PF00002">
    <property type="entry name" value="7tm_2"/>
    <property type="match status" value="1"/>
</dbReference>
<evidence type="ECO:0000256" key="11">
    <source>
        <dbReference type="SAM" id="MobiDB-lite"/>
    </source>
</evidence>
<evidence type="ECO:0000256" key="9">
    <source>
        <dbReference type="ARBA" id="ARBA00023180"/>
    </source>
</evidence>
<feature type="transmembrane region" description="Helical" evidence="12">
    <location>
        <begin position="194"/>
        <end position="217"/>
    </location>
</feature>
<proteinExistence type="inferred from homology"/>
<accession>A0AAJ7SFX0</accession>
<feature type="transmembrane region" description="Helical" evidence="12">
    <location>
        <begin position="355"/>
        <end position="379"/>
    </location>
</feature>
<protein>
    <submittedName>
        <fullName evidence="16">Secretin receptor-like</fullName>
    </submittedName>
</protein>
<feature type="transmembrane region" description="Helical" evidence="12">
    <location>
        <begin position="238"/>
        <end position="260"/>
    </location>
</feature>
<dbReference type="PRINTS" id="PR00249">
    <property type="entry name" value="GPCRSECRETIN"/>
</dbReference>
<keyword evidence="8" id="KW-0675">Receptor</keyword>
<evidence type="ECO:0000256" key="6">
    <source>
        <dbReference type="ARBA" id="ARBA00023040"/>
    </source>
</evidence>
<keyword evidence="6" id="KW-0297">G-protein coupled receptor</keyword>
<keyword evidence="3" id="KW-1003">Cell membrane</keyword>
<dbReference type="InterPro" id="IPR001879">
    <property type="entry name" value="GPCR_2_extracellular_dom"/>
</dbReference>
<dbReference type="PROSITE" id="PS00650">
    <property type="entry name" value="G_PROTEIN_RECEP_F2_2"/>
    <property type="match status" value="1"/>
</dbReference>
<evidence type="ECO:0000256" key="4">
    <source>
        <dbReference type="ARBA" id="ARBA00022692"/>
    </source>
</evidence>
<evidence type="ECO:0000256" key="3">
    <source>
        <dbReference type="ARBA" id="ARBA00022475"/>
    </source>
</evidence>
<evidence type="ECO:0000256" key="2">
    <source>
        <dbReference type="ARBA" id="ARBA00005314"/>
    </source>
</evidence>
<dbReference type="KEGG" id="goe:114828308"/>
<dbReference type="GeneID" id="114828308"/>
<dbReference type="Gene3D" id="1.20.1070.10">
    <property type="entry name" value="Rhodopsin 7-helix transmembrane proteins"/>
    <property type="match status" value="1"/>
</dbReference>
<comment type="similarity">
    <text evidence="2">Belongs to the G-protein coupled receptor 2 family.</text>
</comment>
<dbReference type="GO" id="GO:0005886">
    <property type="term" value="C:plasma membrane"/>
    <property type="evidence" value="ECO:0007669"/>
    <property type="project" value="UniProtKB-SubCell"/>
</dbReference>
<dbReference type="GO" id="GO:0007166">
    <property type="term" value="P:cell surface receptor signaling pathway"/>
    <property type="evidence" value="ECO:0007669"/>
    <property type="project" value="InterPro"/>
</dbReference>
<keyword evidence="10" id="KW-0807">Transducer</keyword>
<dbReference type="PROSITE" id="PS50227">
    <property type="entry name" value="G_PROTEIN_RECEP_F2_3"/>
    <property type="match status" value="1"/>
</dbReference>
<dbReference type="GO" id="GO:0008528">
    <property type="term" value="F:G protein-coupled peptide receptor activity"/>
    <property type="evidence" value="ECO:0007669"/>
    <property type="project" value="TreeGrafter"/>
</dbReference>
<feature type="transmembrane region" description="Helical" evidence="12">
    <location>
        <begin position="153"/>
        <end position="174"/>
    </location>
</feature>
<dbReference type="InterPro" id="IPR036445">
    <property type="entry name" value="GPCR_2_extracell_dom_sf"/>
</dbReference>
<feature type="transmembrane region" description="Helical" evidence="12">
    <location>
        <begin position="122"/>
        <end position="141"/>
    </location>
</feature>
<feature type="domain" description="G-protein coupled receptors family 2 profile 2" evidence="14">
    <location>
        <begin position="116"/>
        <end position="380"/>
    </location>
</feature>
<dbReference type="Gene3D" id="4.10.1240.10">
    <property type="entry name" value="GPCR, family 2, extracellular hormone receptor domain"/>
    <property type="match status" value="1"/>
</dbReference>
<evidence type="ECO:0000256" key="1">
    <source>
        <dbReference type="ARBA" id="ARBA00004651"/>
    </source>
</evidence>
<keyword evidence="9" id="KW-0325">Glycoprotein</keyword>
<dbReference type="InterPro" id="IPR017981">
    <property type="entry name" value="GPCR_2-like_7TM"/>
</dbReference>
<dbReference type="AlphaFoldDB" id="A0AAJ7SFX0"/>
<evidence type="ECO:0000259" key="14">
    <source>
        <dbReference type="PROSITE" id="PS50261"/>
    </source>
</evidence>
<dbReference type="InterPro" id="IPR017983">
    <property type="entry name" value="GPCR_2_secretin-like_CS"/>
</dbReference>
<evidence type="ECO:0000256" key="8">
    <source>
        <dbReference type="ARBA" id="ARBA00023170"/>
    </source>
</evidence>
<reference evidence="16" key="1">
    <citation type="submission" date="2025-08" db="UniProtKB">
        <authorList>
            <consortium name="RefSeq"/>
        </authorList>
    </citation>
    <scope>IDENTIFICATION</scope>
</reference>
<gene>
    <name evidence="16" type="primary">LOC114828308</name>
</gene>
<feature type="transmembrane region" description="Helical" evidence="12">
    <location>
        <begin position="321"/>
        <end position="349"/>
    </location>
</feature>
<evidence type="ECO:0000256" key="12">
    <source>
        <dbReference type="SAM" id="Phobius"/>
    </source>
</evidence>
<dbReference type="PANTHER" id="PTHR45620">
    <property type="entry name" value="PDF RECEPTOR-LIKE PROTEIN-RELATED"/>
    <property type="match status" value="1"/>
</dbReference>
<dbReference type="Pfam" id="PF02793">
    <property type="entry name" value="HRM"/>
    <property type="match status" value="1"/>
</dbReference>
<keyword evidence="4 12" id="KW-0812">Transmembrane</keyword>
<feature type="domain" description="G-protein coupled receptors family 2 profile 1" evidence="13">
    <location>
        <begin position="12"/>
        <end position="99"/>
    </location>
</feature>
<evidence type="ECO:0000256" key="10">
    <source>
        <dbReference type="ARBA" id="ARBA00023224"/>
    </source>
</evidence>
<feature type="compositionally biased region" description="Low complexity" evidence="11">
    <location>
        <begin position="396"/>
        <end position="409"/>
    </location>
</feature>
<dbReference type="PANTHER" id="PTHR45620:SF1">
    <property type="entry name" value="G-PROTEIN COUPLED RECEPTORS FAMILY 2 PROFILE 2 DOMAIN-CONTAINING PROTEIN"/>
    <property type="match status" value="1"/>
</dbReference>
<dbReference type="SUPFAM" id="SSF81321">
    <property type="entry name" value="Family A G protein-coupled receptor-like"/>
    <property type="match status" value="1"/>
</dbReference>
<dbReference type="RefSeq" id="XP_028967764.1">
    <property type="nucleotide sequence ID" value="XM_029111931.1"/>
</dbReference>
<dbReference type="GO" id="GO:0017046">
    <property type="term" value="F:peptide hormone binding"/>
    <property type="evidence" value="ECO:0007669"/>
    <property type="project" value="TreeGrafter"/>
</dbReference>
<dbReference type="PROSITE" id="PS50261">
    <property type="entry name" value="G_PROTEIN_RECEP_F2_4"/>
    <property type="match status" value="1"/>
</dbReference>
<evidence type="ECO:0000256" key="7">
    <source>
        <dbReference type="ARBA" id="ARBA00023136"/>
    </source>
</evidence>
<name>A0AAJ7SFX0_9ACAR</name>
<dbReference type="Proteomes" id="UP000694867">
    <property type="component" value="Unplaced"/>
</dbReference>
<feature type="transmembrane region" description="Helical" evidence="12">
    <location>
        <begin position="272"/>
        <end position="301"/>
    </location>
</feature>
<keyword evidence="15" id="KW-1185">Reference proteome</keyword>
<organism evidence="15 16">
    <name type="scientific">Galendromus occidentalis</name>
    <name type="common">western predatory mite</name>
    <dbReference type="NCBI Taxonomy" id="34638"/>
    <lineage>
        <taxon>Eukaryota</taxon>
        <taxon>Metazoa</taxon>
        <taxon>Ecdysozoa</taxon>
        <taxon>Arthropoda</taxon>
        <taxon>Chelicerata</taxon>
        <taxon>Arachnida</taxon>
        <taxon>Acari</taxon>
        <taxon>Parasitiformes</taxon>
        <taxon>Mesostigmata</taxon>
        <taxon>Gamasina</taxon>
        <taxon>Phytoseioidea</taxon>
        <taxon>Phytoseiidae</taxon>
        <taxon>Typhlodrominae</taxon>
        <taxon>Galendromus</taxon>
    </lineage>
</organism>
<sequence length="440" mass="51148">MFKRHLFDRMRECETLRELELAQNTAVGNTDDWCPRVWDGLLCWEPMKSGVSSQKCPDLLNNLDTTQDVIRLCVPNGQNSHGTSPNASYSDFSRCFASKQRQLSLIKLYQTHIPLVKVISRLGYSTSFLLLLSALIILSSFRRLRCARNKLHCQLFLSYIFRAVIILAKDYFFISGVGFRKELQANQECIWCKTFLVLLQYTLLANHSWILAEGIYLHRLVFRAIHSSSCKASLSSRAVIAAWMSPLLFVIPWALLRYFLENRLCWTTNESIYILLVLQVPMSIAILLNFCLFLGITFTLWRRVRRPEIQPQNRRHTYREWFRASLILIPLLASHYLVLLAMSLLANFLSPRVEIVWFYVDQLFTSFQGCVVSFLYCFGNPEVLRQLKRRPTTYQSSRSSKLKSSTSRTLPRKHNETEATNSSPRWSLSLRNKICKQSEV</sequence>
<keyword evidence="5 12" id="KW-1133">Transmembrane helix</keyword>
<evidence type="ECO:0000259" key="13">
    <source>
        <dbReference type="PROSITE" id="PS50227"/>
    </source>
</evidence>
<dbReference type="SUPFAM" id="SSF111418">
    <property type="entry name" value="Hormone receptor domain"/>
    <property type="match status" value="1"/>
</dbReference>
<dbReference type="SMART" id="SM00008">
    <property type="entry name" value="HormR"/>
    <property type="match status" value="1"/>
</dbReference>
<evidence type="ECO:0000313" key="15">
    <source>
        <dbReference type="Proteomes" id="UP000694867"/>
    </source>
</evidence>
<feature type="region of interest" description="Disordered" evidence="11">
    <location>
        <begin position="392"/>
        <end position="425"/>
    </location>
</feature>